<comment type="caution">
    <text evidence="2">The sequence shown here is derived from an EMBL/GenBank/DDBJ whole genome shotgun (WGS) entry which is preliminary data.</text>
</comment>
<dbReference type="Proteomes" id="UP000030854">
    <property type="component" value="Unassembled WGS sequence"/>
</dbReference>
<protein>
    <submittedName>
        <fullName evidence="2">Uncharacterized protein</fullName>
    </submittedName>
</protein>
<name>A0A0B1P004_UNCNE</name>
<evidence type="ECO:0000256" key="1">
    <source>
        <dbReference type="SAM" id="MobiDB-lite"/>
    </source>
</evidence>
<evidence type="ECO:0000313" key="3">
    <source>
        <dbReference type="Proteomes" id="UP000030854"/>
    </source>
</evidence>
<dbReference type="HOGENOM" id="CLU_036943_0_0_1"/>
<feature type="region of interest" description="Disordered" evidence="1">
    <location>
        <begin position="1"/>
        <end position="48"/>
    </location>
</feature>
<dbReference type="EMBL" id="JNVN01003865">
    <property type="protein sequence ID" value="KHJ30620.1"/>
    <property type="molecule type" value="Genomic_DNA"/>
</dbReference>
<gene>
    <name evidence="2" type="ORF">EV44_g4244</name>
</gene>
<dbReference type="AlphaFoldDB" id="A0A0B1P004"/>
<proteinExistence type="predicted"/>
<evidence type="ECO:0000313" key="2">
    <source>
        <dbReference type="EMBL" id="KHJ30620.1"/>
    </source>
</evidence>
<organism evidence="2 3">
    <name type="scientific">Uncinula necator</name>
    <name type="common">Grape powdery mildew</name>
    <dbReference type="NCBI Taxonomy" id="52586"/>
    <lineage>
        <taxon>Eukaryota</taxon>
        <taxon>Fungi</taxon>
        <taxon>Dikarya</taxon>
        <taxon>Ascomycota</taxon>
        <taxon>Pezizomycotina</taxon>
        <taxon>Leotiomycetes</taxon>
        <taxon>Erysiphales</taxon>
        <taxon>Erysiphaceae</taxon>
        <taxon>Erysiphe</taxon>
    </lineage>
</organism>
<keyword evidence="3" id="KW-1185">Reference proteome</keyword>
<reference evidence="2 3" key="1">
    <citation type="journal article" date="2014" name="BMC Genomics">
        <title>Adaptive genomic structural variation in the grape powdery mildew pathogen, Erysiphe necator.</title>
        <authorList>
            <person name="Jones L."/>
            <person name="Riaz S."/>
            <person name="Morales-Cruz A."/>
            <person name="Amrine K.C."/>
            <person name="McGuire B."/>
            <person name="Gubler W.D."/>
            <person name="Walker M.A."/>
            <person name="Cantu D."/>
        </authorList>
    </citation>
    <scope>NUCLEOTIDE SEQUENCE [LARGE SCALE GENOMIC DNA]</scope>
    <source>
        <strain evidence="3">c</strain>
    </source>
</reference>
<sequence>MAPPLVSKRALLPDPPDAGNRVSKPKATPGKATRKTITNAHLLPPTNDARRKEIAIEKVLSEMHGSPDKILDTDDSMEVNIDDELAEDSNLDPFTEEFPSISGTTQTTCPLTPGRVQNHDNKNNQNAANLMDSIKGLLDLTNDYLRNLESQHPGVGAEFLALLVDGAFRAMRGERVYCNTTNVNQTHKQGELNTWAEKAKAHNLGTKVFNLKRQTVKASFPQGQSREDRRVMIRLDSGHEARKTGAYELRQSIQNLVSDKSLVSDVQMVPSGVAVLAPTPAKAAAILQSKSPIENKFGNAIVERQES</sequence>
<accession>A0A0B1P004</accession>